<evidence type="ECO:0000313" key="2">
    <source>
        <dbReference type="Proteomes" id="UP000051386"/>
    </source>
</evidence>
<evidence type="ECO:0000313" key="1">
    <source>
        <dbReference type="EMBL" id="KRG76258.1"/>
    </source>
</evidence>
<organism evidence="1 2">
    <name type="scientific">Stenotrophomonas chelatiphaga</name>
    <dbReference type="NCBI Taxonomy" id="517011"/>
    <lineage>
        <taxon>Bacteria</taxon>
        <taxon>Pseudomonadati</taxon>
        <taxon>Pseudomonadota</taxon>
        <taxon>Gammaproteobacteria</taxon>
        <taxon>Lysobacterales</taxon>
        <taxon>Lysobacteraceae</taxon>
        <taxon>Stenotrophomonas</taxon>
    </lineage>
</organism>
<proteinExistence type="predicted"/>
<dbReference type="RefSeq" id="WP_057507351.1">
    <property type="nucleotide sequence ID" value="NZ_LDJK01000010.1"/>
</dbReference>
<name>A0A0R0DC99_9GAMM</name>
<dbReference type="Proteomes" id="UP000051386">
    <property type="component" value="Unassembled WGS sequence"/>
</dbReference>
<accession>A0A0R0DC99</accession>
<reference evidence="1 2" key="1">
    <citation type="submission" date="2015-05" db="EMBL/GenBank/DDBJ databases">
        <title>Genome sequencing and analysis of members of genus Stenotrophomonas.</title>
        <authorList>
            <person name="Patil P.P."/>
            <person name="Midha S."/>
            <person name="Patil P.B."/>
        </authorList>
    </citation>
    <scope>NUCLEOTIDE SEQUENCE [LARGE SCALE GENOMIC DNA]</scope>
    <source>
        <strain evidence="1 2">DSM 21508</strain>
    </source>
</reference>
<protein>
    <submittedName>
        <fullName evidence="1">Uncharacterized protein</fullName>
    </submittedName>
</protein>
<dbReference type="AlphaFoldDB" id="A0A0R0DC99"/>
<dbReference type="PATRIC" id="fig|517011.3.peg.49"/>
<gene>
    <name evidence="1" type="ORF">ABB28_03810</name>
</gene>
<comment type="caution">
    <text evidence="1">The sequence shown here is derived from an EMBL/GenBank/DDBJ whole genome shotgun (WGS) entry which is preliminary data.</text>
</comment>
<keyword evidence="2" id="KW-1185">Reference proteome</keyword>
<sequence length="303" mass="33132">MSRIAYPFLRIPDEAIEFTGWHIGDVGLPLFPATEILEDWDYARDLTLSGSVTVDWEAASSAIGFGDGDWLALAQLSIGTGQGHLPRLVRNVASHRLSKDSTSALFEVVVPGQSLSAQLIARLDIILLESSVSASELSPVAKGSRLWREELDVIIEDGGNARFPVSSISFQAAFADKPHQFAPWYVDWRPEDLFGDFSSKVVLYVNSDEELFLERFMQGERLTVQAVLGGVAAQMCSTVLLHNTDELDFDVFEEGSVGGVLRHWLHQAFPDEGGVASLVRLLHNDPGAFNAAMIAVADMGDRS</sequence>
<dbReference type="EMBL" id="LDJK01000010">
    <property type="protein sequence ID" value="KRG76258.1"/>
    <property type="molecule type" value="Genomic_DNA"/>
</dbReference>